<feature type="region of interest" description="Disordered" evidence="2">
    <location>
        <begin position="128"/>
        <end position="157"/>
    </location>
</feature>
<feature type="compositionally biased region" description="Basic and acidic residues" evidence="2">
    <location>
        <begin position="353"/>
        <end position="366"/>
    </location>
</feature>
<dbReference type="InterPro" id="IPR036875">
    <property type="entry name" value="Znf_CCHC_sf"/>
</dbReference>
<evidence type="ECO:0000259" key="3">
    <source>
        <dbReference type="PROSITE" id="PS50158"/>
    </source>
</evidence>
<keyword evidence="1" id="KW-0862">Zinc</keyword>
<dbReference type="GO" id="GO:0008270">
    <property type="term" value="F:zinc ion binding"/>
    <property type="evidence" value="ECO:0007669"/>
    <property type="project" value="UniProtKB-KW"/>
</dbReference>
<feature type="region of interest" description="Disordered" evidence="2">
    <location>
        <begin position="1"/>
        <end position="91"/>
    </location>
</feature>
<dbReference type="PROSITE" id="PS50158">
    <property type="entry name" value="ZF_CCHC"/>
    <property type="match status" value="1"/>
</dbReference>
<dbReference type="Proteomes" id="UP000053095">
    <property type="component" value="Unassembled WGS sequence"/>
</dbReference>
<name>A0A0B8N2E8_TALPI</name>
<feature type="compositionally biased region" description="Acidic residues" evidence="2">
    <location>
        <begin position="452"/>
        <end position="465"/>
    </location>
</feature>
<sequence>MANSRSTRNRRASAGPSGTARQGDSSAQERSSVGDSIQEPFETIQETQALAETLDPSEGLGMTQARQPPFRSRYEGSPPSQGQAVASAQDVQRLELETQALRRTQDAIQRSQDAIQQQMAEVLTHLTNRSSTQEVASPPPPATNQPTPPPLRDATVPEPPVATTRIVYEKPASKPKPDRFESKNFQEYERWIEDVKNNFEGHTYSEAEKVSTAAAWLKGEHQTRWIEYKKSVDLSRFTFNDFVEWIEARIETRTARSLTAYVDLEEIKPSEMGNPQTFYSKFSHLYDQSRTKAQVNDQDKIMAFIAKLPAWLKLKVLVQNTDFRDMTSCLEETTRLWKLYKDEQVALNKVLKRNRDDPNSPKDKLPTGRPSKWKRSGRGSHKGKPNQGHTQKTGAKDGPPSVTCFRCDRKGHRAPDCYATRHRDGSELPPKDTKRSNPRLNSLSQKSRGENNDDDKDDDDSNNQQ</sequence>
<evidence type="ECO:0000256" key="1">
    <source>
        <dbReference type="PROSITE-ProRule" id="PRU00047"/>
    </source>
</evidence>
<keyword evidence="5" id="KW-1185">Reference proteome</keyword>
<feature type="region of interest" description="Disordered" evidence="2">
    <location>
        <begin position="351"/>
        <end position="465"/>
    </location>
</feature>
<reference evidence="5" key="1">
    <citation type="journal article" date="2015" name="Genome Announc.">
        <title>Draft genome sequence of Talaromyces cellulolyticus strain Y-94, a source of lignocellulosic biomass-degrading enzymes.</title>
        <authorList>
            <person name="Fujii T."/>
            <person name="Koike H."/>
            <person name="Sawayama S."/>
            <person name="Yano S."/>
            <person name="Inoue H."/>
        </authorList>
    </citation>
    <scope>NUCLEOTIDE SEQUENCE [LARGE SCALE GENOMIC DNA]</scope>
    <source>
        <strain evidence="5">Y-94</strain>
    </source>
</reference>
<feature type="compositionally biased region" description="Pro residues" evidence="2">
    <location>
        <begin position="137"/>
        <end position="151"/>
    </location>
</feature>
<accession>A0A0B8N2E8</accession>
<dbReference type="EMBL" id="DF933843">
    <property type="protein sequence ID" value="GAM43381.1"/>
    <property type="molecule type" value="Genomic_DNA"/>
</dbReference>
<evidence type="ECO:0000313" key="5">
    <source>
        <dbReference type="Proteomes" id="UP000053095"/>
    </source>
</evidence>
<dbReference type="SUPFAM" id="SSF57756">
    <property type="entry name" value="Retrovirus zinc finger-like domains"/>
    <property type="match status" value="1"/>
</dbReference>
<dbReference type="AlphaFoldDB" id="A0A0B8N2E8"/>
<keyword evidence="1" id="KW-0863">Zinc-finger</keyword>
<gene>
    <name evidence="4" type="ORF">TCE0_047f18145</name>
</gene>
<keyword evidence="1" id="KW-0479">Metal-binding</keyword>
<feature type="compositionally biased region" description="Polar residues" evidence="2">
    <location>
        <begin position="78"/>
        <end position="90"/>
    </location>
</feature>
<organism evidence="4 5">
    <name type="scientific">Talaromyces pinophilus</name>
    <name type="common">Penicillium pinophilum</name>
    <dbReference type="NCBI Taxonomy" id="128442"/>
    <lineage>
        <taxon>Eukaryota</taxon>
        <taxon>Fungi</taxon>
        <taxon>Dikarya</taxon>
        <taxon>Ascomycota</taxon>
        <taxon>Pezizomycotina</taxon>
        <taxon>Eurotiomycetes</taxon>
        <taxon>Eurotiomycetidae</taxon>
        <taxon>Eurotiales</taxon>
        <taxon>Trichocomaceae</taxon>
        <taxon>Talaromyces</taxon>
        <taxon>Talaromyces sect. Talaromyces</taxon>
    </lineage>
</organism>
<dbReference type="InterPro" id="IPR001878">
    <property type="entry name" value="Znf_CCHC"/>
</dbReference>
<evidence type="ECO:0000256" key="2">
    <source>
        <dbReference type="SAM" id="MobiDB-lite"/>
    </source>
</evidence>
<feature type="domain" description="CCHC-type" evidence="3">
    <location>
        <begin position="404"/>
        <end position="417"/>
    </location>
</feature>
<dbReference type="GO" id="GO:0003676">
    <property type="term" value="F:nucleic acid binding"/>
    <property type="evidence" value="ECO:0007669"/>
    <property type="project" value="InterPro"/>
</dbReference>
<feature type="compositionally biased region" description="Basic residues" evidence="2">
    <location>
        <begin position="371"/>
        <end position="384"/>
    </location>
</feature>
<evidence type="ECO:0000313" key="4">
    <source>
        <dbReference type="EMBL" id="GAM43381.1"/>
    </source>
</evidence>
<feature type="compositionally biased region" description="Basic and acidic residues" evidence="2">
    <location>
        <begin position="413"/>
        <end position="435"/>
    </location>
</feature>
<protein>
    <recommendedName>
        <fullName evidence="3">CCHC-type domain-containing protein</fullName>
    </recommendedName>
</protein>
<feature type="compositionally biased region" description="Polar residues" evidence="2">
    <location>
        <begin position="19"/>
        <end position="35"/>
    </location>
</feature>
<proteinExistence type="predicted"/>